<comment type="function">
    <text evidence="16">Core subunit of the mitochondrial membrane respiratory chain NADH dehydrogenase (Complex I) which catalyzes electron transfer from NADH through the respiratory chain, using ubiquinone as an electron acceptor. Essential for the catalytic activity of complex I.</text>
</comment>
<dbReference type="FunFam" id="1.20.58.1610:FF:000004">
    <property type="entry name" value="NADH-quinone oxidoreductase subunit A"/>
    <property type="match status" value="1"/>
</dbReference>
<evidence type="ECO:0000256" key="9">
    <source>
        <dbReference type="ARBA" id="ARBA00022982"/>
    </source>
</evidence>
<keyword evidence="14 16" id="KW-0472">Membrane</keyword>
<sequence>MNLITTIISISATLTLALAIISFWLPMIKPDHEKLSPYECGFDPLGTARLPFSLRFFLVAILFLLFDLEIALLLPLPWGDQLPSPLLTLTWALVVLILLTLGLVYEWTQGGLEWAE</sequence>
<dbReference type="PANTHER" id="PTHR11058">
    <property type="entry name" value="NADH-UBIQUINONE OXIDOREDUCTASE CHAIN 3"/>
    <property type="match status" value="1"/>
</dbReference>
<dbReference type="Gene3D" id="1.20.58.1610">
    <property type="entry name" value="NADH:ubiquinone/plastoquinone oxidoreductase, chain 3"/>
    <property type="match status" value="1"/>
</dbReference>
<keyword evidence="8 16" id="KW-1278">Translocase</keyword>
<keyword evidence="13 16" id="KW-0496">Mitochondrion</keyword>
<comment type="catalytic activity">
    <reaction evidence="15 16">
        <text>a ubiquinone + NADH + 5 H(+)(in) = a ubiquinol + NAD(+) + 4 H(+)(out)</text>
        <dbReference type="Rhea" id="RHEA:29091"/>
        <dbReference type="Rhea" id="RHEA-COMP:9565"/>
        <dbReference type="Rhea" id="RHEA-COMP:9566"/>
        <dbReference type="ChEBI" id="CHEBI:15378"/>
        <dbReference type="ChEBI" id="CHEBI:16389"/>
        <dbReference type="ChEBI" id="CHEBI:17976"/>
        <dbReference type="ChEBI" id="CHEBI:57540"/>
        <dbReference type="ChEBI" id="CHEBI:57945"/>
        <dbReference type="EC" id="7.1.1.2"/>
    </reaction>
</comment>
<keyword evidence="12 16" id="KW-0830">Ubiquinone</keyword>
<feature type="transmembrane region" description="Helical" evidence="16">
    <location>
        <begin position="86"/>
        <end position="105"/>
    </location>
</feature>
<evidence type="ECO:0000256" key="12">
    <source>
        <dbReference type="ARBA" id="ARBA00023075"/>
    </source>
</evidence>
<evidence type="ECO:0000256" key="2">
    <source>
        <dbReference type="ARBA" id="ARBA00008472"/>
    </source>
</evidence>
<dbReference type="PANTHER" id="PTHR11058:SF9">
    <property type="entry name" value="NADH-UBIQUINONE OXIDOREDUCTASE CHAIN 3"/>
    <property type="match status" value="1"/>
</dbReference>
<feature type="transmembrane region" description="Helical" evidence="16">
    <location>
        <begin position="52"/>
        <end position="74"/>
    </location>
</feature>
<dbReference type="EMBL" id="AP006809">
    <property type="protein sequence ID" value="BBU26002.1"/>
    <property type="molecule type" value="Genomic_DNA"/>
</dbReference>
<evidence type="ECO:0000256" key="6">
    <source>
        <dbReference type="ARBA" id="ARBA00022660"/>
    </source>
</evidence>
<dbReference type="InterPro" id="IPR000440">
    <property type="entry name" value="NADH_UbQ/plastoQ_OxRdtase_su3"/>
</dbReference>
<keyword evidence="5 16" id="KW-0813">Transport</keyword>
<evidence type="ECO:0000256" key="8">
    <source>
        <dbReference type="ARBA" id="ARBA00022967"/>
    </source>
</evidence>
<evidence type="ECO:0000256" key="1">
    <source>
        <dbReference type="ARBA" id="ARBA00004225"/>
    </source>
</evidence>
<evidence type="ECO:0000256" key="11">
    <source>
        <dbReference type="ARBA" id="ARBA00023027"/>
    </source>
</evidence>
<dbReference type="AlphaFoldDB" id="A0A1V1FJD2"/>
<dbReference type="GO" id="GO:0030964">
    <property type="term" value="C:NADH dehydrogenase complex"/>
    <property type="evidence" value="ECO:0007669"/>
    <property type="project" value="TreeGrafter"/>
</dbReference>
<dbReference type="GO" id="GO:0031966">
    <property type="term" value="C:mitochondrial membrane"/>
    <property type="evidence" value="ECO:0007669"/>
    <property type="project" value="UniProtKB-SubCell"/>
</dbReference>
<organism evidence="17">
    <name type="scientific">Nandus nandus</name>
    <dbReference type="NCBI Taxonomy" id="248996"/>
    <lineage>
        <taxon>Eukaryota</taxon>
        <taxon>Metazoa</taxon>
        <taxon>Chordata</taxon>
        <taxon>Craniata</taxon>
        <taxon>Vertebrata</taxon>
        <taxon>Euteleostomi</taxon>
        <taxon>Actinopterygii</taxon>
        <taxon>Neopterygii</taxon>
        <taxon>Teleostei</taxon>
        <taxon>Neoteleostei</taxon>
        <taxon>Acanthomorphata</taxon>
        <taxon>Anabantaria</taxon>
        <taxon>Anabantiformes</taxon>
        <taxon>Nandoidei</taxon>
        <taxon>Nandidae</taxon>
        <taxon>Nandus</taxon>
    </lineage>
</organism>
<dbReference type="Pfam" id="PF00507">
    <property type="entry name" value="Oxidored_q4"/>
    <property type="match status" value="1"/>
</dbReference>
<accession>A0A1V1FJD2</accession>
<dbReference type="EMBL" id="AP017449">
    <property type="protein sequence ID" value="BAX03858.1"/>
    <property type="molecule type" value="Genomic_DNA"/>
</dbReference>
<protein>
    <recommendedName>
        <fullName evidence="4 16">NADH-ubiquinone oxidoreductase chain 3</fullName>
        <ecNumber evidence="3 16">7.1.1.2</ecNumber>
    </recommendedName>
</protein>
<evidence type="ECO:0000313" key="17">
    <source>
        <dbReference type="EMBL" id="BAX03858.1"/>
    </source>
</evidence>
<reference evidence="18" key="1">
    <citation type="submission" date="2004-04" db="EMBL/GenBank/DDBJ databases">
        <title>The ray-finned fish phylogeny.</title>
        <authorList>
            <person name="Miya M."/>
        </authorList>
    </citation>
    <scope>NUCLEOTIDE SEQUENCE</scope>
</reference>
<evidence type="ECO:0000256" key="7">
    <source>
        <dbReference type="ARBA" id="ARBA00022692"/>
    </source>
</evidence>
<dbReference type="InterPro" id="IPR038430">
    <property type="entry name" value="NDAH_ubi_oxred_su3_sf"/>
</dbReference>
<evidence type="ECO:0000256" key="13">
    <source>
        <dbReference type="ARBA" id="ARBA00023128"/>
    </source>
</evidence>
<keyword evidence="7 16" id="KW-0812">Transmembrane</keyword>
<comment type="subcellular location">
    <subcellularLocation>
        <location evidence="1 16">Mitochondrion membrane</location>
        <topology evidence="1 16">Multi-pass membrane protein</topology>
    </subcellularLocation>
</comment>
<evidence type="ECO:0000256" key="15">
    <source>
        <dbReference type="ARBA" id="ARBA00049551"/>
    </source>
</evidence>
<keyword evidence="9 16" id="KW-0249">Electron transport</keyword>
<evidence type="ECO:0000256" key="16">
    <source>
        <dbReference type="RuleBase" id="RU003640"/>
    </source>
</evidence>
<keyword evidence="6 16" id="KW-0679">Respiratory chain</keyword>
<proteinExistence type="inferred from homology"/>
<name>A0A1V1FJD2_9TELE</name>
<evidence type="ECO:0000256" key="4">
    <source>
        <dbReference type="ARBA" id="ARBA00021007"/>
    </source>
</evidence>
<keyword evidence="11 16" id="KW-0520">NAD</keyword>
<dbReference type="EC" id="7.1.1.2" evidence="3 16"/>
<geneLocation type="mitochondrion" evidence="17"/>
<evidence type="ECO:0000313" key="18">
    <source>
        <dbReference type="EMBL" id="BBU26002.1"/>
    </source>
</evidence>
<evidence type="ECO:0000256" key="10">
    <source>
        <dbReference type="ARBA" id="ARBA00022989"/>
    </source>
</evidence>
<gene>
    <name evidence="17" type="primary">ND3</name>
</gene>
<evidence type="ECO:0000256" key="5">
    <source>
        <dbReference type="ARBA" id="ARBA00022448"/>
    </source>
</evidence>
<reference evidence="17" key="2">
    <citation type="journal article" date="2016" name="BMC Genomics">
        <title>Structure and variation of the mitochondrial genome of fishes.</title>
        <authorList>
            <person name="Satoh T.P."/>
            <person name="Miya M."/>
            <person name="Mabuchi K."/>
            <person name="Nishida M."/>
        </authorList>
    </citation>
    <scope>NUCLEOTIDE SEQUENCE</scope>
</reference>
<dbReference type="GO" id="GO:0008137">
    <property type="term" value="F:NADH dehydrogenase (ubiquinone) activity"/>
    <property type="evidence" value="ECO:0007669"/>
    <property type="project" value="UniProtKB-UniRule"/>
</dbReference>
<keyword evidence="10 16" id="KW-1133">Transmembrane helix</keyword>
<comment type="similarity">
    <text evidence="2 16">Belongs to the complex I subunit 3 family.</text>
</comment>
<evidence type="ECO:0000256" key="3">
    <source>
        <dbReference type="ARBA" id="ARBA00012944"/>
    </source>
</evidence>
<evidence type="ECO:0000256" key="14">
    <source>
        <dbReference type="ARBA" id="ARBA00023136"/>
    </source>
</evidence>